<accession>A0ABV6M3Z9</accession>
<keyword evidence="3" id="KW-1185">Reference proteome</keyword>
<organism evidence="2 3">
    <name type="scientific">Phytohabitans kaempferiae</name>
    <dbReference type="NCBI Taxonomy" id="1620943"/>
    <lineage>
        <taxon>Bacteria</taxon>
        <taxon>Bacillati</taxon>
        <taxon>Actinomycetota</taxon>
        <taxon>Actinomycetes</taxon>
        <taxon>Micromonosporales</taxon>
        <taxon>Micromonosporaceae</taxon>
    </lineage>
</organism>
<dbReference type="RefSeq" id="WP_377252160.1">
    <property type="nucleotide sequence ID" value="NZ_JBHLUH010000031.1"/>
</dbReference>
<evidence type="ECO:0000313" key="2">
    <source>
        <dbReference type="EMBL" id="MFC0529396.1"/>
    </source>
</evidence>
<comment type="caution">
    <text evidence="2">The sequence shown here is derived from an EMBL/GenBank/DDBJ whole genome shotgun (WGS) entry which is preliminary data.</text>
</comment>
<sequence length="118" mass="11804">MAGHRRAVAPFPGRRGPGSSACPTLASATGGAAANRGWISVTGGRQIAFLGNRFARTGTRATTATPLAYVSSAVGVGQVKWGFNTYAGYSGASAVIQQGAANRIAALPDPLLTVTTAA</sequence>
<proteinExistence type="predicted"/>
<gene>
    <name evidence="2" type="ORF">ACFFIA_17215</name>
</gene>
<dbReference type="Proteomes" id="UP001589867">
    <property type="component" value="Unassembled WGS sequence"/>
</dbReference>
<evidence type="ECO:0000256" key="1">
    <source>
        <dbReference type="SAM" id="MobiDB-lite"/>
    </source>
</evidence>
<feature type="region of interest" description="Disordered" evidence="1">
    <location>
        <begin position="1"/>
        <end position="32"/>
    </location>
</feature>
<evidence type="ECO:0000313" key="3">
    <source>
        <dbReference type="Proteomes" id="UP001589867"/>
    </source>
</evidence>
<dbReference type="EMBL" id="JBHLUH010000031">
    <property type="protein sequence ID" value="MFC0529396.1"/>
    <property type="molecule type" value="Genomic_DNA"/>
</dbReference>
<name>A0ABV6M3Z9_9ACTN</name>
<protein>
    <submittedName>
        <fullName evidence="2">Uncharacterized protein</fullName>
    </submittedName>
</protein>
<reference evidence="2 3" key="1">
    <citation type="submission" date="2024-09" db="EMBL/GenBank/DDBJ databases">
        <authorList>
            <person name="Sun Q."/>
            <person name="Mori K."/>
        </authorList>
    </citation>
    <scope>NUCLEOTIDE SEQUENCE [LARGE SCALE GENOMIC DNA]</scope>
    <source>
        <strain evidence="2 3">TBRC 3947</strain>
    </source>
</reference>